<dbReference type="AlphaFoldDB" id="A0A1G6K896"/>
<keyword evidence="2" id="KW-1185">Reference proteome</keyword>
<accession>A0A1G6K896</accession>
<protein>
    <submittedName>
        <fullName evidence="1">Transcriptional regulator</fullName>
    </submittedName>
</protein>
<reference evidence="2" key="1">
    <citation type="submission" date="2016-10" db="EMBL/GenBank/DDBJ databases">
        <authorList>
            <person name="Varghese N."/>
            <person name="Submissions S."/>
        </authorList>
    </citation>
    <scope>NUCLEOTIDE SEQUENCE [LARGE SCALE GENOMIC DNA]</scope>
    <source>
        <strain evidence="2">IBRC-M 10403</strain>
    </source>
</reference>
<dbReference type="EMBL" id="FMZZ01000001">
    <property type="protein sequence ID" value="SDC27173.1"/>
    <property type="molecule type" value="Genomic_DNA"/>
</dbReference>
<dbReference type="STRING" id="1271860.SAMN05216174_101769"/>
<proteinExistence type="predicted"/>
<dbReference type="PANTHER" id="PTHR35802">
    <property type="entry name" value="PROTEASE SYNTHASE AND SPORULATION PROTEIN PAI 2"/>
    <property type="match status" value="1"/>
</dbReference>
<name>A0A1G6K896_9PSEU</name>
<dbReference type="Pfam" id="PF04299">
    <property type="entry name" value="FMN_bind_2"/>
    <property type="match status" value="1"/>
</dbReference>
<dbReference type="Gene3D" id="2.30.110.10">
    <property type="entry name" value="Electron Transport, Fmn-binding Protein, Chain A"/>
    <property type="match status" value="1"/>
</dbReference>
<dbReference type="InterPro" id="IPR012349">
    <property type="entry name" value="Split_barrel_FMN-bd"/>
</dbReference>
<dbReference type="PANTHER" id="PTHR35802:SF1">
    <property type="entry name" value="PROTEASE SYNTHASE AND SPORULATION PROTEIN PAI 2"/>
    <property type="match status" value="1"/>
</dbReference>
<organism evidence="1 2">
    <name type="scientific">Actinokineospora iranica</name>
    <dbReference type="NCBI Taxonomy" id="1271860"/>
    <lineage>
        <taxon>Bacteria</taxon>
        <taxon>Bacillati</taxon>
        <taxon>Actinomycetota</taxon>
        <taxon>Actinomycetes</taxon>
        <taxon>Pseudonocardiales</taxon>
        <taxon>Pseudonocardiaceae</taxon>
        <taxon>Actinokineospora</taxon>
    </lineage>
</organism>
<evidence type="ECO:0000313" key="1">
    <source>
        <dbReference type="EMBL" id="SDC27173.1"/>
    </source>
</evidence>
<evidence type="ECO:0000313" key="2">
    <source>
        <dbReference type="Proteomes" id="UP000199501"/>
    </source>
</evidence>
<dbReference type="SUPFAM" id="SSF50475">
    <property type="entry name" value="FMN-binding split barrel"/>
    <property type="match status" value="1"/>
</dbReference>
<dbReference type="InterPro" id="IPR007396">
    <property type="entry name" value="TR_PAI2-type"/>
</dbReference>
<sequence>MDWLAALVRKLTEKHEAGRQAPWSVDDAPERFARGQPRAIGGVALVISRIEAKAGQNRSAADALGVVAGLTADGQTEMAEAVRASRPPEPCA</sequence>
<gene>
    <name evidence="1" type="ORF">SAMN05216174_101769</name>
</gene>
<dbReference type="Proteomes" id="UP000199501">
    <property type="component" value="Unassembled WGS sequence"/>
</dbReference>